<keyword evidence="2" id="KW-0732">Signal</keyword>
<feature type="chain" id="PRO_5015874431" description="HIG1 domain-containing protein" evidence="2">
    <location>
        <begin position="22"/>
        <end position="116"/>
    </location>
</feature>
<dbReference type="Proteomes" id="UP000244855">
    <property type="component" value="Unassembled WGS sequence"/>
</dbReference>
<proteinExistence type="predicted"/>
<evidence type="ECO:0000313" key="4">
    <source>
        <dbReference type="Proteomes" id="UP000244855"/>
    </source>
</evidence>
<dbReference type="OrthoDB" id="3770004at2759"/>
<dbReference type="AlphaFoldDB" id="A0A2V1DED9"/>
<sequence length="116" mass="12584">MAGRILPIALATVSGVAIGVATWDGELKEQRRQRLEEEYKRDMNAVSALNSEGPSPMASSSISPPAPEQVPTTATESEKTSKLSSYLGFWAWKSSRPPPSPTAQKPSQDQQQQQKS</sequence>
<evidence type="ECO:0000313" key="3">
    <source>
        <dbReference type="EMBL" id="PVH96536.1"/>
    </source>
</evidence>
<evidence type="ECO:0008006" key="5">
    <source>
        <dbReference type="Google" id="ProtNLM"/>
    </source>
</evidence>
<name>A0A2V1DED9_9PLEO</name>
<gene>
    <name evidence="3" type="ORF">DM02DRAFT_659138</name>
</gene>
<accession>A0A2V1DED9</accession>
<feature type="compositionally biased region" description="Low complexity" evidence="1">
    <location>
        <begin position="54"/>
        <end position="63"/>
    </location>
</feature>
<feature type="signal peptide" evidence="2">
    <location>
        <begin position="1"/>
        <end position="21"/>
    </location>
</feature>
<organism evidence="3 4">
    <name type="scientific">Periconia macrospinosa</name>
    <dbReference type="NCBI Taxonomy" id="97972"/>
    <lineage>
        <taxon>Eukaryota</taxon>
        <taxon>Fungi</taxon>
        <taxon>Dikarya</taxon>
        <taxon>Ascomycota</taxon>
        <taxon>Pezizomycotina</taxon>
        <taxon>Dothideomycetes</taxon>
        <taxon>Pleosporomycetidae</taxon>
        <taxon>Pleosporales</taxon>
        <taxon>Massarineae</taxon>
        <taxon>Periconiaceae</taxon>
        <taxon>Periconia</taxon>
    </lineage>
</organism>
<evidence type="ECO:0000256" key="2">
    <source>
        <dbReference type="SAM" id="SignalP"/>
    </source>
</evidence>
<feature type="compositionally biased region" description="Low complexity" evidence="1">
    <location>
        <begin position="104"/>
        <end position="116"/>
    </location>
</feature>
<protein>
    <recommendedName>
        <fullName evidence="5">HIG1 domain-containing protein</fullName>
    </recommendedName>
</protein>
<evidence type="ECO:0000256" key="1">
    <source>
        <dbReference type="SAM" id="MobiDB-lite"/>
    </source>
</evidence>
<dbReference type="EMBL" id="KZ805462">
    <property type="protein sequence ID" value="PVH96536.1"/>
    <property type="molecule type" value="Genomic_DNA"/>
</dbReference>
<keyword evidence="4" id="KW-1185">Reference proteome</keyword>
<reference evidence="3 4" key="1">
    <citation type="journal article" date="2018" name="Sci. Rep.">
        <title>Comparative genomics provides insights into the lifestyle and reveals functional heterogeneity of dark septate endophytic fungi.</title>
        <authorList>
            <person name="Knapp D.G."/>
            <person name="Nemeth J.B."/>
            <person name="Barry K."/>
            <person name="Hainaut M."/>
            <person name="Henrissat B."/>
            <person name="Johnson J."/>
            <person name="Kuo A."/>
            <person name="Lim J.H.P."/>
            <person name="Lipzen A."/>
            <person name="Nolan M."/>
            <person name="Ohm R.A."/>
            <person name="Tamas L."/>
            <person name="Grigoriev I.V."/>
            <person name="Spatafora J.W."/>
            <person name="Nagy L.G."/>
            <person name="Kovacs G.M."/>
        </authorList>
    </citation>
    <scope>NUCLEOTIDE SEQUENCE [LARGE SCALE GENOMIC DNA]</scope>
    <source>
        <strain evidence="3 4">DSE2036</strain>
    </source>
</reference>
<feature type="region of interest" description="Disordered" evidence="1">
    <location>
        <begin position="38"/>
        <end position="116"/>
    </location>
</feature>